<dbReference type="Proteomes" id="UP000591537">
    <property type="component" value="Unassembled WGS sequence"/>
</dbReference>
<protein>
    <submittedName>
        <fullName evidence="2">Uncharacterized protein</fullName>
    </submittedName>
</protein>
<feature type="transmembrane region" description="Helical" evidence="1">
    <location>
        <begin position="58"/>
        <end position="80"/>
    </location>
</feature>
<comment type="caution">
    <text evidence="2">The sequence shown here is derived from an EMBL/GenBank/DDBJ whole genome shotgun (WGS) entry which is preliminary data.</text>
</comment>
<gene>
    <name evidence="2" type="ORF">HNR57_007441</name>
</gene>
<dbReference type="AlphaFoldDB" id="A0A7W9TIR5"/>
<feature type="transmembrane region" description="Helical" evidence="1">
    <location>
        <begin position="365"/>
        <end position="385"/>
    </location>
</feature>
<feature type="transmembrane region" description="Helical" evidence="1">
    <location>
        <begin position="298"/>
        <end position="320"/>
    </location>
</feature>
<evidence type="ECO:0000313" key="3">
    <source>
        <dbReference type="Proteomes" id="UP000591537"/>
    </source>
</evidence>
<feature type="transmembrane region" description="Helical" evidence="1">
    <location>
        <begin position="262"/>
        <end position="286"/>
    </location>
</feature>
<dbReference type="EMBL" id="JACHGV010000018">
    <property type="protein sequence ID" value="MBB6081490.1"/>
    <property type="molecule type" value="Genomic_DNA"/>
</dbReference>
<feature type="transmembrane region" description="Helical" evidence="1">
    <location>
        <begin position="326"/>
        <end position="353"/>
    </location>
</feature>
<evidence type="ECO:0000313" key="2">
    <source>
        <dbReference type="EMBL" id="MBB6081490.1"/>
    </source>
</evidence>
<feature type="transmembrane region" description="Helical" evidence="1">
    <location>
        <begin position="451"/>
        <end position="471"/>
    </location>
</feature>
<keyword evidence="3" id="KW-1185">Reference proteome</keyword>
<accession>A0A7W9TIR5</accession>
<organism evidence="2 3">
    <name type="scientific">Streptomyces paradoxus</name>
    <dbReference type="NCBI Taxonomy" id="66375"/>
    <lineage>
        <taxon>Bacteria</taxon>
        <taxon>Bacillati</taxon>
        <taxon>Actinomycetota</taxon>
        <taxon>Actinomycetes</taxon>
        <taxon>Kitasatosporales</taxon>
        <taxon>Streptomycetaceae</taxon>
        <taxon>Streptomyces</taxon>
    </lineage>
</organism>
<feature type="transmembrane region" description="Helical" evidence="1">
    <location>
        <begin position="405"/>
        <end position="430"/>
    </location>
</feature>
<keyword evidence="1" id="KW-0812">Transmembrane</keyword>
<proteinExistence type="predicted"/>
<feature type="transmembrane region" description="Helical" evidence="1">
    <location>
        <begin position="224"/>
        <end position="242"/>
    </location>
</feature>
<name>A0A7W9TIR5_9ACTN</name>
<feature type="transmembrane region" description="Helical" evidence="1">
    <location>
        <begin position="171"/>
        <end position="197"/>
    </location>
</feature>
<keyword evidence="1" id="KW-0472">Membrane</keyword>
<reference evidence="2 3" key="1">
    <citation type="submission" date="2020-08" db="EMBL/GenBank/DDBJ databases">
        <title>Genomic Encyclopedia of Type Strains, Phase IV (KMG-IV): sequencing the most valuable type-strain genomes for metagenomic binning, comparative biology and taxonomic classification.</title>
        <authorList>
            <person name="Goeker M."/>
        </authorList>
    </citation>
    <scope>NUCLEOTIDE SEQUENCE [LARGE SCALE GENOMIC DNA]</scope>
    <source>
        <strain evidence="2 3">DSM 43350</strain>
    </source>
</reference>
<feature type="transmembrane region" description="Helical" evidence="1">
    <location>
        <begin position="92"/>
        <end position="108"/>
    </location>
</feature>
<keyword evidence="1" id="KW-1133">Transmembrane helix</keyword>
<sequence length="582" mass="61045">MYSAETTLVVPGPRTQSAVPAPPAPPAQWHRVLTLLADIGLLIGTRAVWTSAAGHRPAVAGVISLCYASILVCGVLALVVRRARSLARVDSCVLVTGVTLTLCAWIMLHNGSDEALLTTQAARELAVGHPMYGQPWPWLFGHGVALTPTVTGGYDLTYGYPPLAPLLAVPLLWLGHGGTPATAVSTGALIAGTVALWRMLPTPWRSAATLVCLGFGMLPSYGRLGYPAIVALALLVPVVVRWTRTGEGGRLGAAGLARAACLGLACAAQQLPWFLAPFLLAGIYAVRRGELGGRAAALVVARFAGVAAGGWLLVNAYFVVSEPGRWLTGIALPLTQGAVLHGQGVIGISLYLTDGSDRIDWYSRASLLLLAGLLALFVLFVRRLGPAAAVLPWCAFYLATRSQDGYYLLMTPLWLAAAVTAPAPAFAGAWQPRPRPLAGLLSGPRRRPARIAATVLLVAPALAAAGVAAAGTPPLRMRVTAARHTTATTVSRLALKVTNTGDTALSPHFTLTTGQGMDPYWRVVRGPRALPAHSTARYELRPPAGRFTLPRPGVRIRLRAFTASPQTLSSTDVQDAVRGGAD</sequence>
<evidence type="ECO:0000256" key="1">
    <source>
        <dbReference type="SAM" id="Phobius"/>
    </source>
</evidence>